<dbReference type="Proteomes" id="UP000074310">
    <property type="component" value="Unassembled WGS sequence"/>
</dbReference>
<proteinExistence type="predicted"/>
<feature type="domain" description="Calcineurin-like phosphoesterase" evidence="1">
    <location>
        <begin position="21"/>
        <end position="214"/>
    </location>
</feature>
<dbReference type="EMBL" id="LDTB01000026">
    <property type="protein sequence ID" value="KTT72469.1"/>
    <property type="molecule type" value="Genomic_DNA"/>
</dbReference>
<comment type="caution">
    <text evidence="2">The sequence shown here is derived from an EMBL/GenBank/DDBJ whole genome shotgun (WGS) entry which is preliminary data.</text>
</comment>
<sequence length="255" mass="28118">MTLRYLLGLPPTRRYHVPPGMRVYAVGDVHGRADLLRPLLGWIGDDHVARGGDPQVHVVFLGDLIDRGPGSAAVLDMLVAQRDLVGTRYFLRGNHEEMLLAILAGDMTVAGDWLGHGGAETLESYGMDPALYWRDPDAFLPALRTAIPPAHVAFMEAMLDQVRIGDYLFVHAGIRPGIPLEEQAGRDLRWIRGGFLDSRVDHGVVVVHGHTIVTTPQFRHNRIGIDTGAYRTGRLTALGLEDDARWTLTSRLDLA</sequence>
<protein>
    <recommendedName>
        <fullName evidence="1">Calcineurin-like phosphoesterase domain-containing protein</fullName>
    </recommendedName>
</protein>
<reference evidence="2 3" key="1">
    <citation type="journal article" date="2016" name="Front. Microbiol.">
        <title>Genomic Resource of Rice Seed Associated Bacteria.</title>
        <authorList>
            <person name="Midha S."/>
            <person name="Bansal K."/>
            <person name="Sharma S."/>
            <person name="Kumar N."/>
            <person name="Patil P.P."/>
            <person name="Chaudhry V."/>
            <person name="Patil P.B."/>
        </authorList>
    </citation>
    <scope>NUCLEOTIDE SEQUENCE [LARGE SCALE GENOMIC DNA]</scope>
    <source>
        <strain evidence="2 3">NS334</strain>
    </source>
</reference>
<dbReference type="SUPFAM" id="SSF56300">
    <property type="entry name" value="Metallo-dependent phosphatases"/>
    <property type="match status" value="1"/>
</dbReference>
<dbReference type="PATRIC" id="fig|869719.3.peg.1489"/>
<evidence type="ECO:0000313" key="2">
    <source>
        <dbReference type="EMBL" id="KTT72469.1"/>
    </source>
</evidence>
<dbReference type="InterPro" id="IPR050126">
    <property type="entry name" value="Ap4A_hydrolase"/>
</dbReference>
<accession>A0A147I3I2</accession>
<dbReference type="GO" id="GO:0110154">
    <property type="term" value="P:RNA decapping"/>
    <property type="evidence" value="ECO:0007669"/>
    <property type="project" value="TreeGrafter"/>
</dbReference>
<dbReference type="GO" id="GO:0008803">
    <property type="term" value="F:bis(5'-nucleosyl)-tetraphosphatase (symmetrical) activity"/>
    <property type="evidence" value="ECO:0007669"/>
    <property type="project" value="TreeGrafter"/>
</dbReference>
<evidence type="ECO:0000313" key="3">
    <source>
        <dbReference type="Proteomes" id="UP000074310"/>
    </source>
</evidence>
<dbReference type="RefSeq" id="WP_241491873.1">
    <property type="nucleotide sequence ID" value="NZ_LDTB01000026.1"/>
</dbReference>
<dbReference type="GO" id="GO:0005737">
    <property type="term" value="C:cytoplasm"/>
    <property type="evidence" value="ECO:0007669"/>
    <property type="project" value="TreeGrafter"/>
</dbReference>
<dbReference type="InterPro" id="IPR029052">
    <property type="entry name" value="Metallo-depent_PP-like"/>
</dbReference>
<dbReference type="PANTHER" id="PTHR42850">
    <property type="entry name" value="METALLOPHOSPHOESTERASE"/>
    <property type="match status" value="1"/>
</dbReference>
<dbReference type="Gene3D" id="3.60.21.10">
    <property type="match status" value="1"/>
</dbReference>
<gene>
    <name evidence="2" type="ORF">NS334_08990</name>
</gene>
<evidence type="ECO:0000259" key="1">
    <source>
        <dbReference type="Pfam" id="PF00149"/>
    </source>
</evidence>
<name>A0A147I3I2_9SPHN</name>
<dbReference type="InterPro" id="IPR004843">
    <property type="entry name" value="Calcineurin-like_PHP"/>
</dbReference>
<dbReference type="AlphaFoldDB" id="A0A147I3I2"/>
<dbReference type="GO" id="GO:0016791">
    <property type="term" value="F:phosphatase activity"/>
    <property type="evidence" value="ECO:0007669"/>
    <property type="project" value="TreeGrafter"/>
</dbReference>
<dbReference type="PANTHER" id="PTHR42850:SF4">
    <property type="entry name" value="ZINC-DEPENDENT ENDOPOLYPHOSPHATASE"/>
    <property type="match status" value="1"/>
</dbReference>
<dbReference type="Pfam" id="PF00149">
    <property type="entry name" value="Metallophos"/>
    <property type="match status" value="1"/>
</dbReference>
<organism evidence="2 3">
    <name type="scientific">Sphingomonas endophytica</name>
    <dbReference type="NCBI Taxonomy" id="869719"/>
    <lineage>
        <taxon>Bacteria</taxon>
        <taxon>Pseudomonadati</taxon>
        <taxon>Pseudomonadota</taxon>
        <taxon>Alphaproteobacteria</taxon>
        <taxon>Sphingomonadales</taxon>
        <taxon>Sphingomonadaceae</taxon>
        <taxon>Sphingomonas</taxon>
    </lineage>
</organism>
<keyword evidence="3" id="KW-1185">Reference proteome</keyword>